<protein>
    <submittedName>
        <fullName evidence="2">LrgA-associated membrane protein LrgB</fullName>
    </submittedName>
</protein>
<evidence type="ECO:0000256" key="1">
    <source>
        <dbReference type="SAM" id="MobiDB-lite"/>
    </source>
</evidence>
<feature type="region of interest" description="Disordered" evidence="1">
    <location>
        <begin position="1"/>
        <end position="145"/>
    </location>
</feature>
<dbReference type="AlphaFoldDB" id="A0A6J4NX90"/>
<feature type="non-terminal residue" evidence="2">
    <location>
        <position position="243"/>
    </location>
</feature>
<proteinExistence type="predicted"/>
<sequence length="243" mass="25663">EPEPRPGRGRADPVTAVRHRLDPGRVPDRPDALAANWPALRDQPGPGGHRAGGCDPAGPGHRLRELPPRRPVRQLPAGPGDRGSGPAAASAGPAHHPGSAADRGVSGHWRGQCGGGGPHGYHGARRQQLAGAHRGPEVGDDPDRHRPVGVHRWAFRADSSADGPDRGVRSRRRTAGAHHVGSPRPAGPGVRYRDELARHRHLPRLSGESADGCLRRPGHGTQRVGHRPRPAAAGGRLQWRAGL</sequence>
<feature type="compositionally biased region" description="Basic and acidic residues" evidence="1">
    <location>
        <begin position="134"/>
        <end position="145"/>
    </location>
</feature>
<feature type="compositionally biased region" description="Low complexity" evidence="1">
    <location>
        <begin position="73"/>
        <end position="111"/>
    </location>
</feature>
<feature type="non-terminal residue" evidence="2">
    <location>
        <position position="1"/>
    </location>
</feature>
<feature type="region of interest" description="Disordered" evidence="1">
    <location>
        <begin position="158"/>
        <end position="243"/>
    </location>
</feature>
<feature type="compositionally biased region" description="Basic and acidic residues" evidence="1">
    <location>
        <begin position="19"/>
        <end position="31"/>
    </location>
</feature>
<accession>A0A6J4NX90</accession>
<feature type="compositionally biased region" description="Basic and acidic residues" evidence="1">
    <location>
        <begin position="1"/>
        <end position="11"/>
    </location>
</feature>
<dbReference type="EMBL" id="CADCUO010000108">
    <property type="protein sequence ID" value="CAA9395034.1"/>
    <property type="molecule type" value="Genomic_DNA"/>
</dbReference>
<evidence type="ECO:0000313" key="2">
    <source>
        <dbReference type="EMBL" id="CAA9395034.1"/>
    </source>
</evidence>
<gene>
    <name evidence="2" type="ORF">AVDCRST_MAG75-1783</name>
</gene>
<organism evidence="2">
    <name type="scientific">uncultured Propionibacteriaceae bacterium</name>
    <dbReference type="NCBI Taxonomy" id="257457"/>
    <lineage>
        <taxon>Bacteria</taxon>
        <taxon>Bacillati</taxon>
        <taxon>Actinomycetota</taxon>
        <taxon>Actinomycetes</taxon>
        <taxon>Propionibacteriales</taxon>
        <taxon>Propionibacteriaceae</taxon>
        <taxon>environmental samples</taxon>
    </lineage>
</organism>
<name>A0A6J4NX90_9ACTN</name>
<reference evidence="2" key="1">
    <citation type="submission" date="2020-02" db="EMBL/GenBank/DDBJ databases">
        <authorList>
            <person name="Meier V. D."/>
        </authorList>
    </citation>
    <scope>NUCLEOTIDE SEQUENCE</scope>
    <source>
        <strain evidence="2">AVDCRST_MAG75</strain>
    </source>
</reference>